<feature type="compositionally biased region" description="Low complexity" evidence="2">
    <location>
        <begin position="415"/>
        <end position="432"/>
    </location>
</feature>
<feature type="region of interest" description="Disordered" evidence="2">
    <location>
        <begin position="633"/>
        <end position="706"/>
    </location>
</feature>
<dbReference type="Gene3D" id="3.40.50.1010">
    <property type="entry name" value="5'-nuclease"/>
    <property type="match status" value="1"/>
</dbReference>
<evidence type="ECO:0000313" key="4">
    <source>
        <dbReference type="EMBL" id="GJJ70709.1"/>
    </source>
</evidence>
<gene>
    <name evidence="4" type="ORF">EMPS_03059</name>
</gene>
<name>A0A9P3H5W2_9FUNG</name>
<comment type="caution">
    <text evidence="4">The sequence shown here is derived from an EMBL/GenBank/DDBJ whole genome shotgun (WGS) entry which is preliminary data.</text>
</comment>
<dbReference type="SUPFAM" id="SSF88723">
    <property type="entry name" value="PIN domain-like"/>
    <property type="match status" value="1"/>
</dbReference>
<reference evidence="4" key="2">
    <citation type="journal article" date="2022" name="Microbiol. Resour. Announc.">
        <title>Whole-Genome Sequence of Entomortierella parvispora E1425, a Mucoromycotan Fungus Associated with Burkholderiaceae-Related Endosymbiotic Bacteria.</title>
        <authorList>
            <person name="Herlambang A."/>
            <person name="Guo Y."/>
            <person name="Takashima Y."/>
            <person name="Narisawa K."/>
            <person name="Ohta H."/>
            <person name="Nishizawa T."/>
        </authorList>
    </citation>
    <scope>NUCLEOTIDE SEQUENCE</scope>
    <source>
        <strain evidence="4">E1425</strain>
    </source>
</reference>
<feature type="compositionally biased region" description="Low complexity" evidence="2">
    <location>
        <begin position="633"/>
        <end position="654"/>
    </location>
</feature>
<proteinExistence type="predicted"/>
<reference evidence="4" key="1">
    <citation type="submission" date="2021-11" db="EMBL/GenBank/DDBJ databases">
        <authorList>
            <person name="Herlambang A."/>
            <person name="Guo Y."/>
            <person name="Takashima Y."/>
            <person name="Nishizawa T."/>
        </authorList>
    </citation>
    <scope>NUCLEOTIDE SEQUENCE</scope>
    <source>
        <strain evidence="4">E1425</strain>
    </source>
</reference>
<protein>
    <recommendedName>
        <fullName evidence="3">Cas12f1-like TNB domain-containing protein</fullName>
    </recommendedName>
</protein>
<dbReference type="Pfam" id="PF07282">
    <property type="entry name" value="Cas12f1-like_TNB"/>
    <property type="match status" value="1"/>
</dbReference>
<evidence type="ECO:0000259" key="3">
    <source>
        <dbReference type="Pfam" id="PF07282"/>
    </source>
</evidence>
<dbReference type="InterPro" id="IPR010095">
    <property type="entry name" value="Cas12f1-like_TNB"/>
</dbReference>
<evidence type="ECO:0000256" key="1">
    <source>
        <dbReference type="ARBA" id="ARBA00023125"/>
    </source>
</evidence>
<evidence type="ECO:0000256" key="2">
    <source>
        <dbReference type="SAM" id="MobiDB-lite"/>
    </source>
</evidence>
<organism evidence="4 5">
    <name type="scientific">Entomortierella parvispora</name>
    <dbReference type="NCBI Taxonomy" id="205924"/>
    <lineage>
        <taxon>Eukaryota</taxon>
        <taxon>Fungi</taxon>
        <taxon>Fungi incertae sedis</taxon>
        <taxon>Mucoromycota</taxon>
        <taxon>Mortierellomycotina</taxon>
        <taxon>Mortierellomycetes</taxon>
        <taxon>Mortierellales</taxon>
        <taxon>Mortierellaceae</taxon>
        <taxon>Entomortierella</taxon>
    </lineage>
</organism>
<dbReference type="Proteomes" id="UP000827284">
    <property type="component" value="Unassembled WGS sequence"/>
</dbReference>
<accession>A0A9P3H5W2</accession>
<keyword evidence="1" id="KW-0238">DNA-binding</keyword>
<feature type="compositionally biased region" description="Low complexity" evidence="2">
    <location>
        <begin position="359"/>
        <end position="381"/>
    </location>
</feature>
<feature type="region of interest" description="Disordered" evidence="2">
    <location>
        <begin position="334"/>
        <end position="444"/>
    </location>
</feature>
<feature type="compositionally biased region" description="Low complexity" evidence="2">
    <location>
        <begin position="227"/>
        <end position="245"/>
    </location>
</feature>
<dbReference type="InterPro" id="IPR029060">
    <property type="entry name" value="PIN-like_dom_sf"/>
</dbReference>
<dbReference type="EMBL" id="BQFW01000004">
    <property type="protein sequence ID" value="GJJ70709.1"/>
    <property type="molecule type" value="Genomic_DNA"/>
</dbReference>
<feature type="compositionally biased region" description="Basic residues" evidence="2">
    <location>
        <begin position="655"/>
        <end position="679"/>
    </location>
</feature>
<feature type="region of interest" description="Disordered" evidence="2">
    <location>
        <begin position="225"/>
        <end position="245"/>
    </location>
</feature>
<sequence length="1565" mass="174198">MGCNKLFVTIHKNGLSNVSATSQQVREAGFSLFQYDVLAMHLRTIIRHAIDARHFRNGSLDLDESMLAAAREIKRDIDLTLTDLLVTSDKTTQGTSMQPSTAFGLSSLAHGSISLYDRLLLHIDGGPSLAKGIEHQKRLKKREEAASKLDSCIRAFNIKRGRSRRVPKKLLDRMQKEMTKAFQLTIHHKEALHRAFKAVGLRSHICHGEADPCLAKACLDHASNARGSSQPSGSSDSSSLSVPSQGKMAVITKDSDLLVYESIEGVLRPNPKGAGYILYEKTEVLKVLKLLHPLFLVLYGISLRNDYSYNVRSIGPVGSLELVHQVQDKYLPAPAAQAAPRPSSASRKGKNLVQPPFPSSAASSSLGSAQRKGKSVVAPVFAPSPTPTPTTTRGKHARGLGPEDEGPAVKKRIGSDPSADAASAAGQSSIISVNPQQSQPSPEELKSIRDLVACWCEKASAKIKKNVYATRFENTIQTFGFYSQLVVGEDPLVNFWYVYQFEPPLQPPLAAWPEDEEVAPEKTDKIDPDTLSARALVLLEQYAKVRNHLNEQAERSPSPGTIKSYNHTRYHNLLPGQIQANGDVIDIINRRPPYNQFSHHYIKKDGFLQGRSINDITAVKPKSVSITATVSGSTSTAQAHSSSGAAASSGGSSSKSKRNTKKKKKGNKHRKKGNKRRKKDPTDYKEKAPAGTGPKPSSATIRARKSAQEYEMRTLTVGSLAKNICSCLMANRDMDKYPFKSPEFFSFFREQRTLAEKVAKRIQVCVETAQMYQETLYAIIMLAIDDVKDPSRLKQQSQEARRIEVGSSRYRERLPWELPETYDNSFIASLLDQKVIYGLSSLIFYGKNRATEAAIEAKDAHQNTSTRNASTRKMDYSKNYGTWIFERYRQETGFIPFAERDIHILHAEATRSAASDVLEAIDTHYKYALFKDEAKKDIKWDKKDGQPAISWFQAHNTGQFADFVSPKVMARFVGVTEKDLFLFLSPPPKSIFAKEKDQFDEVSATEDHAGPSSSCGMEGAAGISTTVEDHAGTSSPRSTEGTATTVTNVDFVLSSQSTAKVEFAASSGNDNQEVLSNVLDKIFTPTGKTKQKARSDYILSKKGWFITQLLYDRGKTDSNKELRRNEKGFRRNDGYGRKVRLGSEKKSHDRPLELRTEFKTNGLVLQLVATDSRYPKKAKSKYRYHDDEEEEEDILEQEDHVEEISDEDQKIVNRIIREDAQYARDPHIIQGHYKHKHAGRSEVTDKDVKYRKENDIVFTQSGYECDLSARSELLANASQLTFPTSLKKVIGIDLGEIVTAAACLLDKDNPNSRYAKTIKRSYLYEPSWRFTRLLRSTKAANFIDILESKTPSRKHGGVLDYFNYQGRSAQEVLQEHFASDAKALEAISRPEKENVLEGSVREVLFRFYHSKWMLKKSWDARKASTQALDIAVNAIISLAGINNESEAQVIFAIGLAVFRSGFGPSSKHLILLKKLVKKIREAGHIAVGVHEYYTSSKCPRENCNLFLKDKGNRSKFCSGCNVYFDRDQVGSENIARVCVAFLNGLERPAKYKPAPPAPAPAASSS</sequence>
<dbReference type="GO" id="GO:0003677">
    <property type="term" value="F:DNA binding"/>
    <property type="evidence" value="ECO:0007669"/>
    <property type="project" value="UniProtKB-KW"/>
</dbReference>
<evidence type="ECO:0000313" key="5">
    <source>
        <dbReference type="Proteomes" id="UP000827284"/>
    </source>
</evidence>
<feature type="compositionally biased region" description="Low complexity" evidence="2">
    <location>
        <begin position="334"/>
        <end position="346"/>
    </location>
</feature>
<dbReference type="OrthoDB" id="2449149at2759"/>
<feature type="domain" description="Cas12f1-like TNB" evidence="3">
    <location>
        <begin position="1472"/>
        <end position="1534"/>
    </location>
</feature>
<keyword evidence="5" id="KW-1185">Reference proteome</keyword>